<dbReference type="Gene3D" id="3.30.530.20">
    <property type="match status" value="1"/>
</dbReference>
<dbReference type="EMBL" id="GG663748">
    <property type="protein sequence ID" value="EEH52331.1"/>
    <property type="molecule type" value="Genomic_DNA"/>
</dbReference>
<feature type="region of interest" description="Disordered" evidence="1">
    <location>
        <begin position="196"/>
        <end position="221"/>
    </location>
</feature>
<feature type="domain" description="Coenzyme Q-binding protein COQ10 START" evidence="2">
    <location>
        <begin position="129"/>
        <end position="279"/>
    </location>
</feature>
<dbReference type="InterPro" id="IPR051213">
    <property type="entry name" value="START_lipid_transfer"/>
</dbReference>
<dbReference type="GeneID" id="9688839"/>
<feature type="region of interest" description="Disordered" evidence="1">
    <location>
        <begin position="1"/>
        <end position="49"/>
    </location>
</feature>
<gene>
    <name evidence="3" type="ORF">MICPUCDRAFT_42676</name>
</gene>
<dbReference type="PANTHER" id="PTHR19308:SF14">
    <property type="entry name" value="START DOMAIN-CONTAINING PROTEIN"/>
    <property type="match status" value="1"/>
</dbReference>
<feature type="compositionally biased region" description="Polar residues" evidence="1">
    <location>
        <begin position="196"/>
        <end position="210"/>
    </location>
</feature>
<evidence type="ECO:0000313" key="3">
    <source>
        <dbReference type="EMBL" id="EEH52331.1"/>
    </source>
</evidence>
<accession>C1N5P7</accession>
<sequence length="363" mass="38632">MSSPSSASHPARVASGASSSSSAARRSSSASAPSDDDDDATDALETNRRMATRYRSARCPRWRLRRDPADGGGGLGGKRTPRALMYDADGGAPFERASRTRDGIAIWTRASSASAAKEILAEVTFPDTPRDALWRAVCDVERYREFVPFVKRCDVVRRSTIVSGAPTGASAAWVYNEVKPPVASARDYTIKIESTTSPDASVPHVSSWSVDDSEGPGPRRGIVRLTQNSGRWELRSAGRDGRGTALTYRVLTDPGASLPGWLIDIANQNSVPDVLRAFKKRAESGLYEREDVERENAAKLAFRGVGWGASRSWRGVGDALASAFPGSEGIGIGIGIGTPEWLSARGVMAKASAAFEGLGAKTA</sequence>
<dbReference type="RefSeq" id="XP_003063195.1">
    <property type="nucleotide sequence ID" value="XM_003063149.1"/>
</dbReference>
<keyword evidence="4" id="KW-1185">Reference proteome</keyword>
<dbReference type="OMA" id="WRAVCDV"/>
<proteinExistence type="predicted"/>
<dbReference type="InterPro" id="IPR023393">
    <property type="entry name" value="START-like_dom_sf"/>
</dbReference>
<reference evidence="3 4" key="1">
    <citation type="journal article" date="2009" name="Science">
        <title>Green evolution and dynamic adaptations revealed by genomes of the marine picoeukaryotes Micromonas.</title>
        <authorList>
            <person name="Worden A.Z."/>
            <person name="Lee J.H."/>
            <person name="Mock T."/>
            <person name="Rouze P."/>
            <person name="Simmons M.P."/>
            <person name="Aerts A.L."/>
            <person name="Allen A.E."/>
            <person name="Cuvelier M.L."/>
            <person name="Derelle E."/>
            <person name="Everett M.V."/>
            <person name="Foulon E."/>
            <person name="Grimwood J."/>
            <person name="Gundlach H."/>
            <person name="Henrissat B."/>
            <person name="Napoli C."/>
            <person name="McDonald S.M."/>
            <person name="Parker M.S."/>
            <person name="Rombauts S."/>
            <person name="Salamov A."/>
            <person name="Von Dassow P."/>
            <person name="Badger J.H."/>
            <person name="Coutinho P.M."/>
            <person name="Demir E."/>
            <person name="Dubchak I."/>
            <person name="Gentemann C."/>
            <person name="Eikrem W."/>
            <person name="Gready J.E."/>
            <person name="John U."/>
            <person name="Lanier W."/>
            <person name="Lindquist E.A."/>
            <person name="Lucas S."/>
            <person name="Mayer K.F."/>
            <person name="Moreau H."/>
            <person name="Not F."/>
            <person name="Otillar R."/>
            <person name="Panaud O."/>
            <person name="Pangilinan J."/>
            <person name="Paulsen I."/>
            <person name="Piegu B."/>
            <person name="Poliakov A."/>
            <person name="Robbens S."/>
            <person name="Schmutz J."/>
            <person name="Toulza E."/>
            <person name="Wyss T."/>
            <person name="Zelensky A."/>
            <person name="Zhou K."/>
            <person name="Armbrust E.V."/>
            <person name="Bhattacharya D."/>
            <person name="Goodenough U.W."/>
            <person name="Van de Peer Y."/>
            <person name="Grigoriev I.V."/>
        </authorList>
    </citation>
    <scope>NUCLEOTIDE SEQUENCE [LARGE SCALE GENOMIC DNA]</scope>
    <source>
        <strain evidence="3 4">CCMP1545</strain>
    </source>
</reference>
<dbReference type="KEGG" id="mpp:MICPUCDRAFT_42676"/>
<evidence type="ECO:0000259" key="2">
    <source>
        <dbReference type="Pfam" id="PF03364"/>
    </source>
</evidence>
<dbReference type="InterPro" id="IPR005031">
    <property type="entry name" value="COQ10_START"/>
</dbReference>
<evidence type="ECO:0000256" key="1">
    <source>
        <dbReference type="SAM" id="MobiDB-lite"/>
    </source>
</evidence>
<evidence type="ECO:0000313" key="4">
    <source>
        <dbReference type="Proteomes" id="UP000001876"/>
    </source>
</evidence>
<dbReference type="AlphaFoldDB" id="C1N5P7"/>
<name>C1N5P7_MICPC</name>
<dbReference type="Pfam" id="PF03364">
    <property type="entry name" value="Polyketide_cyc"/>
    <property type="match status" value="1"/>
</dbReference>
<dbReference type="SUPFAM" id="SSF55961">
    <property type="entry name" value="Bet v1-like"/>
    <property type="match status" value="1"/>
</dbReference>
<dbReference type="PANTHER" id="PTHR19308">
    <property type="entry name" value="PHOSPHATIDYLCHOLINE TRANSFER PROTEIN"/>
    <property type="match status" value="1"/>
</dbReference>
<feature type="compositionally biased region" description="Low complexity" evidence="1">
    <location>
        <begin position="11"/>
        <end position="33"/>
    </location>
</feature>
<dbReference type="Proteomes" id="UP000001876">
    <property type="component" value="Unassembled WGS sequence"/>
</dbReference>
<organism evidence="4">
    <name type="scientific">Micromonas pusilla (strain CCMP1545)</name>
    <name type="common">Picoplanktonic green alga</name>
    <dbReference type="NCBI Taxonomy" id="564608"/>
    <lineage>
        <taxon>Eukaryota</taxon>
        <taxon>Viridiplantae</taxon>
        <taxon>Chlorophyta</taxon>
        <taxon>Mamiellophyceae</taxon>
        <taxon>Mamiellales</taxon>
        <taxon>Mamiellaceae</taxon>
        <taxon>Micromonas</taxon>
    </lineage>
</organism>
<protein>
    <submittedName>
        <fullName evidence="3">Predicted protein</fullName>
    </submittedName>
</protein>
<dbReference type="OrthoDB" id="497968at2759"/>